<feature type="region of interest" description="Disordered" evidence="1">
    <location>
        <begin position="21"/>
        <end position="42"/>
    </location>
</feature>
<keyword evidence="3" id="KW-1185">Reference proteome</keyword>
<protein>
    <submittedName>
        <fullName evidence="2">Uncharacterized protein</fullName>
    </submittedName>
</protein>
<reference evidence="3" key="2">
    <citation type="submission" date="2013-12" db="EMBL/GenBank/DDBJ databases">
        <title>Evolution of pathogenesis and genome organization in the Tremellales.</title>
        <authorList>
            <person name="Cuomo C."/>
            <person name="Litvintseva A."/>
            <person name="Heitman J."/>
            <person name="Chen Y."/>
            <person name="Sun S."/>
            <person name="Springer D."/>
            <person name="Dromer F."/>
            <person name="Young S."/>
            <person name="Zeng Q."/>
            <person name="Chapman S."/>
            <person name="Gujja S."/>
            <person name="Saif S."/>
            <person name="Birren B."/>
        </authorList>
    </citation>
    <scope>NUCLEOTIDE SEQUENCE [LARGE SCALE GENOMIC DNA]</scope>
    <source>
        <strain evidence="3">CBS 10435</strain>
    </source>
</reference>
<dbReference type="EMBL" id="KI669460">
    <property type="protein sequence ID" value="OCF59835.1"/>
    <property type="molecule type" value="Genomic_DNA"/>
</dbReference>
<gene>
    <name evidence="2" type="ORF">L486_02508</name>
</gene>
<feature type="region of interest" description="Disordered" evidence="1">
    <location>
        <begin position="144"/>
        <end position="182"/>
    </location>
</feature>
<organism evidence="2 3">
    <name type="scientific">Kwoniella mangroviensis CBS 10435</name>
    <dbReference type="NCBI Taxonomy" id="1331196"/>
    <lineage>
        <taxon>Eukaryota</taxon>
        <taxon>Fungi</taxon>
        <taxon>Dikarya</taxon>
        <taxon>Basidiomycota</taxon>
        <taxon>Agaricomycotina</taxon>
        <taxon>Tremellomycetes</taxon>
        <taxon>Tremellales</taxon>
        <taxon>Cryptococcaceae</taxon>
        <taxon>Kwoniella</taxon>
    </lineage>
</organism>
<evidence type="ECO:0000313" key="3">
    <source>
        <dbReference type="Proteomes" id="UP000092583"/>
    </source>
</evidence>
<sequence>MFFVIWEVTQVKKDLEEFRRNSESTGIPKLPQPKFRPPLIISDKPTRPRPYDLFDYLEDAKKDTFKRTGRCLPIVSSPKYHHKPTETVTEFSVSESHSHAENDLRFKKRKSVEHRDVKVRMADGTHKTGDYRMKKKLKLSASTKNKFANRQRPINHGMKGTVGKSHGDKTIVDEGNSVGEEV</sequence>
<proteinExistence type="predicted"/>
<evidence type="ECO:0000256" key="1">
    <source>
        <dbReference type="SAM" id="MobiDB-lite"/>
    </source>
</evidence>
<evidence type="ECO:0000313" key="2">
    <source>
        <dbReference type="EMBL" id="OCF59835.1"/>
    </source>
</evidence>
<name>A0A1B9IWC0_9TREE</name>
<dbReference type="AlphaFoldDB" id="A0A1B9IWC0"/>
<dbReference type="Proteomes" id="UP000092583">
    <property type="component" value="Unassembled WGS sequence"/>
</dbReference>
<accession>A0A1B9IWC0</accession>
<reference evidence="2 3" key="1">
    <citation type="submission" date="2013-07" db="EMBL/GenBank/DDBJ databases">
        <title>The Genome Sequence of Kwoniella mangroviensis CBS10435.</title>
        <authorList>
            <consortium name="The Broad Institute Genome Sequencing Platform"/>
            <person name="Cuomo C."/>
            <person name="Litvintseva A."/>
            <person name="Chen Y."/>
            <person name="Heitman J."/>
            <person name="Sun S."/>
            <person name="Springer D."/>
            <person name="Dromer F."/>
            <person name="Young S.K."/>
            <person name="Zeng Q."/>
            <person name="Gargeya S."/>
            <person name="Fitzgerald M."/>
            <person name="Abouelleil A."/>
            <person name="Alvarado L."/>
            <person name="Berlin A.M."/>
            <person name="Chapman S.B."/>
            <person name="Dewar J."/>
            <person name="Goldberg J."/>
            <person name="Griggs A."/>
            <person name="Gujja S."/>
            <person name="Hansen M."/>
            <person name="Howarth C."/>
            <person name="Imamovic A."/>
            <person name="Larimer J."/>
            <person name="McCowan C."/>
            <person name="Murphy C."/>
            <person name="Pearson M."/>
            <person name="Priest M."/>
            <person name="Roberts A."/>
            <person name="Saif S."/>
            <person name="Shea T."/>
            <person name="Sykes S."/>
            <person name="Wortman J."/>
            <person name="Nusbaum C."/>
            <person name="Birren B."/>
        </authorList>
    </citation>
    <scope>NUCLEOTIDE SEQUENCE [LARGE SCALE GENOMIC DNA]</scope>
    <source>
        <strain evidence="2 3">CBS 10435</strain>
    </source>
</reference>